<keyword evidence="2" id="KW-1185">Reference proteome</keyword>
<accession>A0ACB8DXS2</accession>
<organism evidence="1 2">
    <name type="scientific">Dermacentor silvarum</name>
    <name type="common">Tick</name>
    <dbReference type="NCBI Taxonomy" id="543639"/>
    <lineage>
        <taxon>Eukaryota</taxon>
        <taxon>Metazoa</taxon>
        <taxon>Ecdysozoa</taxon>
        <taxon>Arthropoda</taxon>
        <taxon>Chelicerata</taxon>
        <taxon>Arachnida</taxon>
        <taxon>Acari</taxon>
        <taxon>Parasitiformes</taxon>
        <taxon>Ixodida</taxon>
        <taxon>Ixodoidea</taxon>
        <taxon>Ixodidae</taxon>
        <taxon>Rhipicephalinae</taxon>
        <taxon>Dermacentor</taxon>
    </lineage>
</organism>
<dbReference type="EMBL" id="CM023470">
    <property type="protein sequence ID" value="KAH7979305.1"/>
    <property type="molecule type" value="Genomic_DNA"/>
</dbReference>
<name>A0ACB8DXS2_DERSI</name>
<dbReference type="Proteomes" id="UP000821865">
    <property type="component" value="Chromosome 1"/>
</dbReference>
<proteinExistence type="predicted"/>
<protein>
    <submittedName>
        <fullName evidence="1">Uncharacterized protein</fullName>
    </submittedName>
</protein>
<evidence type="ECO:0000313" key="1">
    <source>
        <dbReference type="EMBL" id="KAH7979305.1"/>
    </source>
</evidence>
<gene>
    <name evidence="1" type="ORF">HPB49_009006</name>
</gene>
<sequence length="1032" mass="116020">MNIEETDSAPTPVETLPPPTSSEKPPEVQHQTGEQGPHRKVSRASRLSEDNRTDSSTVGHDRQRQESSKALNRESTGSPSSSSFREDPEDPKFFASETLDITTERISERLGHSPNDRSRPSEAASSSSSCFLNNHVTQPQLSKEPISVVQDATSRYTTGEKAKAPIGNHSPPPMTRSQRSHSDTACHSPPKREESSPLRVQQAVNISGLTKSRAWARSRDERSHSPADVARRARKPNSPQPRAKWDSDHALPLAKKTEPSSAFTRGGVAPNAFGAREEGTAHATNSKWLTEGSCPVNKLEQRPLKPYFWRSSPQRQRAPLEPGRTFFTPTTSPRSWMPEPPQRSNKDAAVSDNSRLKSRLFLIVFIVVLGLLLTIAWFFLRDTAHVGSQKPLLCLTDDCREYALYLDFRRNLSVDPCNDFYTHACSSWQPPNGYGLVASTTMGEVMIKLTLSFAQFLDQAANASSVGKKPQSMFKACVSERSTDLSDAKRFREFLSELNMSWPEQPPVGSSALGVLIDLALNWRDTFWLTLRVEVVSDAQVKKHRRKRLLITPGNEDVLTFFARNHFHVQKRGAYVDYWKMHFKALYGNQTIPLTEKEILESGSLQTAVVNLLLGAMRRKPKVPLLIPLSRIGDYMGALNSSLWLDKLNAHVSDDFSFTSEDEAFVEDRYFLQTIGRLFKEYKDEVLLHQMSWEFVQTHIVVVDKAPLEITLWGKNHAAPYIPLYCAMYVEDVYRPLLAFLYSASRLTARDRLLVDAGLKSLVREVTEKVNSSWLSEPSKVTAVQKYKSMRVNLWPPDLSQEEVEKFYRCFPNSGRSFVNIWIEGHDCLRRVAGTPFQESTRGMHNVISPSLAIYDYISNSVDVAVTTFARPVYYSHGTRAMFYGGVGFLLASQIMRAQDPTGVFILANRSVVDGSWITPSDSAEFQNRIHCLGIGTKYYLVSHVAALEVAYSAFSADDGLDYSRRPISRNLTEAQVFFLTLCRTMCHVVEADQDPVTDCNALLKNSLHFSEAFNCARGSPMNPERKCGFFE</sequence>
<evidence type="ECO:0000313" key="2">
    <source>
        <dbReference type="Proteomes" id="UP000821865"/>
    </source>
</evidence>
<comment type="caution">
    <text evidence="1">The sequence shown here is derived from an EMBL/GenBank/DDBJ whole genome shotgun (WGS) entry which is preliminary data.</text>
</comment>
<reference evidence="1" key="1">
    <citation type="submission" date="2020-05" db="EMBL/GenBank/DDBJ databases">
        <title>Large-scale comparative analyses of tick genomes elucidate their genetic diversity and vector capacities.</title>
        <authorList>
            <person name="Jia N."/>
            <person name="Wang J."/>
            <person name="Shi W."/>
            <person name="Du L."/>
            <person name="Sun Y."/>
            <person name="Zhan W."/>
            <person name="Jiang J."/>
            <person name="Wang Q."/>
            <person name="Zhang B."/>
            <person name="Ji P."/>
            <person name="Sakyi L.B."/>
            <person name="Cui X."/>
            <person name="Yuan T."/>
            <person name="Jiang B."/>
            <person name="Yang W."/>
            <person name="Lam T.T.-Y."/>
            <person name="Chang Q."/>
            <person name="Ding S."/>
            <person name="Wang X."/>
            <person name="Zhu J."/>
            <person name="Ruan X."/>
            <person name="Zhao L."/>
            <person name="Wei J."/>
            <person name="Que T."/>
            <person name="Du C."/>
            <person name="Cheng J."/>
            <person name="Dai P."/>
            <person name="Han X."/>
            <person name="Huang E."/>
            <person name="Gao Y."/>
            <person name="Liu J."/>
            <person name="Shao H."/>
            <person name="Ye R."/>
            <person name="Li L."/>
            <person name="Wei W."/>
            <person name="Wang X."/>
            <person name="Wang C."/>
            <person name="Yang T."/>
            <person name="Huo Q."/>
            <person name="Li W."/>
            <person name="Guo W."/>
            <person name="Chen H."/>
            <person name="Zhou L."/>
            <person name="Ni X."/>
            <person name="Tian J."/>
            <person name="Zhou Y."/>
            <person name="Sheng Y."/>
            <person name="Liu T."/>
            <person name="Pan Y."/>
            <person name="Xia L."/>
            <person name="Li J."/>
            <person name="Zhao F."/>
            <person name="Cao W."/>
        </authorList>
    </citation>
    <scope>NUCLEOTIDE SEQUENCE</scope>
    <source>
        <strain evidence="1">Dsil-2018</strain>
    </source>
</reference>